<dbReference type="Gene3D" id="1.50.10.10">
    <property type="match status" value="1"/>
</dbReference>
<name>A0A1H2PT11_9BURK</name>
<dbReference type="GO" id="GO:0004134">
    <property type="term" value="F:4-alpha-glucanotransferase activity"/>
    <property type="evidence" value="ECO:0007669"/>
    <property type="project" value="InterPro"/>
</dbReference>
<dbReference type="InterPro" id="IPR008928">
    <property type="entry name" value="6-hairpin_glycosidase_sf"/>
</dbReference>
<evidence type="ECO:0000313" key="4">
    <source>
        <dbReference type="Proteomes" id="UP000243719"/>
    </source>
</evidence>
<protein>
    <submittedName>
        <fullName evidence="3">Glycogen debranching enzyme, putative</fullName>
    </submittedName>
</protein>
<organism evidence="3 4">
    <name type="scientific">Chitinasiproducens palmae</name>
    <dbReference type="NCBI Taxonomy" id="1770053"/>
    <lineage>
        <taxon>Bacteria</taxon>
        <taxon>Pseudomonadati</taxon>
        <taxon>Pseudomonadota</taxon>
        <taxon>Betaproteobacteria</taxon>
        <taxon>Burkholderiales</taxon>
        <taxon>Burkholderiaceae</taxon>
        <taxon>Chitinasiproducens</taxon>
    </lineage>
</organism>
<reference evidence="4" key="1">
    <citation type="submission" date="2016-09" db="EMBL/GenBank/DDBJ databases">
        <authorList>
            <person name="Varghese N."/>
            <person name="Submissions S."/>
        </authorList>
    </citation>
    <scope>NUCLEOTIDE SEQUENCE [LARGE SCALE GENOMIC DNA]</scope>
    <source>
        <strain evidence="4">JS23</strain>
    </source>
</reference>
<dbReference type="Pfam" id="PF12439">
    <property type="entry name" value="GDE_N"/>
    <property type="match status" value="1"/>
</dbReference>
<dbReference type="OrthoDB" id="9761875at2"/>
<dbReference type="GO" id="GO:0005980">
    <property type="term" value="P:glycogen catabolic process"/>
    <property type="evidence" value="ECO:0007669"/>
    <property type="project" value="InterPro"/>
</dbReference>
<dbReference type="Proteomes" id="UP000243719">
    <property type="component" value="Unassembled WGS sequence"/>
</dbReference>
<dbReference type="RefSeq" id="WP_091910229.1">
    <property type="nucleotide sequence ID" value="NZ_FNLO01000009.1"/>
</dbReference>
<dbReference type="InterPro" id="IPR024742">
    <property type="entry name" value="Glycogen_debranch_N"/>
</dbReference>
<dbReference type="GO" id="GO:0004135">
    <property type="term" value="F:amylo-alpha-1,6-glucosidase activity"/>
    <property type="evidence" value="ECO:0007669"/>
    <property type="project" value="InterPro"/>
</dbReference>
<dbReference type="EMBL" id="FNLO01000009">
    <property type="protein sequence ID" value="SDV49761.1"/>
    <property type="molecule type" value="Genomic_DNA"/>
</dbReference>
<dbReference type="InterPro" id="IPR032790">
    <property type="entry name" value="GDE_C"/>
</dbReference>
<dbReference type="STRING" id="1770053.SAMN05216551_109112"/>
<proteinExistence type="predicted"/>
<gene>
    <name evidence="3" type="ORF">SAMN05216551_109112</name>
</gene>
<accession>A0A1H2PT11</accession>
<dbReference type="PANTHER" id="PTHR10569">
    <property type="entry name" value="GLYCOGEN DEBRANCHING ENZYME"/>
    <property type="match status" value="1"/>
</dbReference>
<feature type="domain" description="Glycogen debranching enzyme bacterial and archaeal type N-terminal" evidence="2">
    <location>
        <begin position="34"/>
        <end position="249"/>
    </location>
</feature>
<keyword evidence="4" id="KW-1185">Reference proteome</keyword>
<sequence>MSVPEPTLDLPFDPSGDQRSYALKIADGSCAASEWLETDDLGGFASGTVGLIRTRRYHALLLSAVRPPSERLVLVNGIEAWLQHGDRRLALTTQCYEGALCDPDGAGRVQGFSPAPWPTWRFNCEALGELLFEVAVIRASGDTVLRWRAAEPKRCDGWRLHVRPLLSVRAFHALHHENPAFDFTPDGDGSRVSWKPYPDRPAISALSNGAYRHAPDWFRRFWYAAEAERGLDASEDLASPGVFEFRLGAEPAILIFRAGDSRQVAVEPYAGAALATEHRRRAEFTSPITRAADQYLVERGRGHTLIAGYPWFGDWGRDTFIAMRGLLIATGRLRFAYATLTAWAQTVSQGMLPNRFPDNDGPPEYNSVDASLWYVIAYHDYAAAARPDAAARAPIEKAIEAIIDGYRAGTRFGIREDIDGLLAAGETGVQLTWMDAKIGDEVVTPRIGKPVEIQALWYNALRIAGSFAPRFAPLADRVQAAFRARFLSSDTRGTDAVLADVVDCDHVPGRVDGAIRPNQVFAVGGLPFAVIDGDAAHRVIEQVERTLLTPMGLRTLAPDHPAYVGRYGGSPLNRDRAYHQGTVWPWLLGAFVDGWLRVHGNKAATRARAREQFLAPLQTHLSHAGLGHVSEIADGNWPHTPRGAPFQAWSLGELLRIEQWLAEVDSADHAARGATSDV</sequence>
<evidence type="ECO:0000259" key="1">
    <source>
        <dbReference type="Pfam" id="PF06202"/>
    </source>
</evidence>
<dbReference type="PANTHER" id="PTHR10569:SF2">
    <property type="entry name" value="GLYCOGEN DEBRANCHING ENZYME"/>
    <property type="match status" value="1"/>
</dbReference>
<dbReference type="AlphaFoldDB" id="A0A1H2PT11"/>
<dbReference type="SUPFAM" id="SSF48208">
    <property type="entry name" value="Six-hairpin glycosidases"/>
    <property type="match status" value="1"/>
</dbReference>
<evidence type="ECO:0000259" key="2">
    <source>
        <dbReference type="Pfam" id="PF12439"/>
    </source>
</evidence>
<dbReference type="InterPro" id="IPR012341">
    <property type="entry name" value="6hp_glycosidase-like_sf"/>
</dbReference>
<dbReference type="InterPro" id="IPR010401">
    <property type="entry name" value="AGL/Gdb1"/>
</dbReference>
<dbReference type="Pfam" id="PF06202">
    <property type="entry name" value="GDE_C"/>
    <property type="match status" value="1"/>
</dbReference>
<feature type="domain" description="Glycogen debranching enzyme C-terminal" evidence="1">
    <location>
        <begin position="291"/>
        <end position="656"/>
    </location>
</feature>
<evidence type="ECO:0000313" key="3">
    <source>
        <dbReference type="EMBL" id="SDV49761.1"/>
    </source>
</evidence>